<name>A0AAE1STC9_9SOLA</name>
<sequence length="219" mass="24823">MEQINVEKEENTIAPTSALGEVSQLFRTLISPAELRRLWSFQEGGDAMGGTDQISKLPEPILEHILSFLVVKDAAKTSILSKAWNNAWTSLSCLDFGDNFFEKSQHIIVDQILATGLKQNIFIRRFMLLPDSWSKYVDNWIKILVACNIEELFLDVDTDEMFPEAIFAAKALKVLSLRGFKLELPSDDGIKVFICDSYTLRTHFWTISVFKLCVQAALI</sequence>
<organism evidence="2 3">
    <name type="scientific">Anisodus tanguticus</name>
    <dbReference type="NCBI Taxonomy" id="243964"/>
    <lineage>
        <taxon>Eukaryota</taxon>
        <taxon>Viridiplantae</taxon>
        <taxon>Streptophyta</taxon>
        <taxon>Embryophyta</taxon>
        <taxon>Tracheophyta</taxon>
        <taxon>Spermatophyta</taxon>
        <taxon>Magnoliopsida</taxon>
        <taxon>eudicotyledons</taxon>
        <taxon>Gunneridae</taxon>
        <taxon>Pentapetalae</taxon>
        <taxon>asterids</taxon>
        <taxon>lamiids</taxon>
        <taxon>Solanales</taxon>
        <taxon>Solanaceae</taxon>
        <taxon>Solanoideae</taxon>
        <taxon>Hyoscyameae</taxon>
        <taxon>Anisodus</taxon>
    </lineage>
</organism>
<evidence type="ECO:0000313" key="3">
    <source>
        <dbReference type="Proteomes" id="UP001291623"/>
    </source>
</evidence>
<evidence type="ECO:0000313" key="2">
    <source>
        <dbReference type="EMBL" id="KAK4375406.1"/>
    </source>
</evidence>
<dbReference type="PANTHER" id="PTHR31293">
    <property type="entry name" value="RNI-LIKE SUPERFAMILY PROTEIN"/>
    <property type="match status" value="1"/>
</dbReference>
<dbReference type="PANTHER" id="PTHR31293:SF12">
    <property type="entry name" value="RNI-LIKE SUPERFAMILY PROTEIN"/>
    <property type="match status" value="1"/>
</dbReference>
<evidence type="ECO:0000259" key="1">
    <source>
        <dbReference type="PROSITE" id="PS50181"/>
    </source>
</evidence>
<dbReference type="Gene3D" id="1.20.1280.50">
    <property type="match status" value="1"/>
</dbReference>
<keyword evidence="3" id="KW-1185">Reference proteome</keyword>
<dbReference type="Proteomes" id="UP001291623">
    <property type="component" value="Unassembled WGS sequence"/>
</dbReference>
<feature type="domain" description="F-box" evidence="1">
    <location>
        <begin position="51"/>
        <end position="104"/>
    </location>
</feature>
<protein>
    <recommendedName>
        <fullName evidence="1">F-box domain-containing protein</fullName>
    </recommendedName>
</protein>
<dbReference type="InterPro" id="IPR036047">
    <property type="entry name" value="F-box-like_dom_sf"/>
</dbReference>
<dbReference type="SUPFAM" id="SSF81383">
    <property type="entry name" value="F-box domain"/>
    <property type="match status" value="1"/>
</dbReference>
<dbReference type="InterPro" id="IPR053781">
    <property type="entry name" value="F-box_AtFBL13-like"/>
</dbReference>
<dbReference type="Pfam" id="PF00646">
    <property type="entry name" value="F-box"/>
    <property type="match status" value="1"/>
</dbReference>
<comment type="caution">
    <text evidence="2">The sequence shown here is derived from an EMBL/GenBank/DDBJ whole genome shotgun (WGS) entry which is preliminary data.</text>
</comment>
<accession>A0AAE1STC9</accession>
<dbReference type="InterPro" id="IPR001810">
    <property type="entry name" value="F-box_dom"/>
</dbReference>
<dbReference type="AlphaFoldDB" id="A0AAE1STC9"/>
<dbReference type="PROSITE" id="PS50181">
    <property type="entry name" value="FBOX"/>
    <property type="match status" value="1"/>
</dbReference>
<proteinExistence type="predicted"/>
<dbReference type="EMBL" id="JAVYJV010000003">
    <property type="protein sequence ID" value="KAK4375406.1"/>
    <property type="molecule type" value="Genomic_DNA"/>
</dbReference>
<reference evidence="2" key="1">
    <citation type="submission" date="2023-12" db="EMBL/GenBank/DDBJ databases">
        <title>Genome assembly of Anisodus tanguticus.</title>
        <authorList>
            <person name="Wang Y.-J."/>
        </authorList>
    </citation>
    <scope>NUCLEOTIDE SEQUENCE</scope>
    <source>
        <strain evidence="2">KB-2021</strain>
        <tissue evidence="2">Leaf</tissue>
    </source>
</reference>
<dbReference type="InterPro" id="IPR055294">
    <property type="entry name" value="FBL60-like"/>
</dbReference>
<gene>
    <name evidence="2" type="ORF">RND71_006083</name>
</gene>
<dbReference type="CDD" id="cd22160">
    <property type="entry name" value="F-box_AtFBL13-like"/>
    <property type="match status" value="1"/>
</dbReference>